<evidence type="ECO:0000256" key="2">
    <source>
        <dbReference type="SAM" id="SignalP"/>
    </source>
</evidence>
<evidence type="ECO:0000313" key="4">
    <source>
        <dbReference type="EMBL" id="MCP8968472.1"/>
    </source>
</evidence>
<keyword evidence="5" id="KW-1185">Reference proteome</keyword>
<keyword evidence="1" id="KW-0472">Membrane</keyword>
<comment type="caution">
    <text evidence="4">The sequence shown here is derived from an EMBL/GenBank/DDBJ whole genome shotgun (WGS) entry which is preliminary data.</text>
</comment>
<dbReference type="Gene3D" id="1.20.144.10">
    <property type="entry name" value="Phosphatidic acid phosphatase type 2/haloperoxidase"/>
    <property type="match status" value="2"/>
</dbReference>
<dbReference type="RefSeq" id="WP_254758382.1">
    <property type="nucleotide sequence ID" value="NZ_JANCLT010000003.1"/>
</dbReference>
<dbReference type="PANTHER" id="PTHR14969">
    <property type="entry name" value="SPHINGOSINE-1-PHOSPHATE PHOSPHOHYDROLASE"/>
    <property type="match status" value="1"/>
</dbReference>
<proteinExistence type="predicted"/>
<dbReference type="EMBL" id="JANCLT010000003">
    <property type="protein sequence ID" value="MCP8968472.1"/>
    <property type="molecule type" value="Genomic_DNA"/>
</dbReference>
<feature type="domain" description="Phosphatidic acid phosphatase type 2/haloperoxidase" evidence="3">
    <location>
        <begin position="81"/>
        <end position="196"/>
    </location>
</feature>
<name>A0AA42BP75_9BACI</name>
<dbReference type="SMART" id="SM00014">
    <property type="entry name" value="acidPPc"/>
    <property type="match status" value="1"/>
</dbReference>
<organism evidence="4 5">
    <name type="scientific">Ectobacillus ponti</name>
    <dbReference type="NCBI Taxonomy" id="2961894"/>
    <lineage>
        <taxon>Bacteria</taxon>
        <taxon>Bacillati</taxon>
        <taxon>Bacillota</taxon>
        <taxon>Bacilli</taxon>
        <taxon>Bacillales</taxon>
        <taxon>Bacillaceae</taxon>
        <taxon>Ectobacillus</taxon>
    </lineage>
</organism>
<dbReference type="PANTHER" id="PTHR14969:SF13">
    <property type="entry name" value="AT30094P"/>
    <property type="match status" value="1"/>
</dbReference>
<protein>
    <submittedName>
        <fullName evidence="4">Phosphatase PAP2 family protein</fullName>
    </submittedName>
</protein>
<accession>A0AA42BP75</accession>
<dbReference type="InterPro" id="IPR000326">
    <property type="entry name" value="PAP2/HPO"/>
</dbReference>
<dbReference type="AlphaFoldDB" id="A0AA42BP75"/>
<feature type="transmembrane region" description="Helical" evidence="1">
    <location>
        <begin position="154"/>
        <end position="176"/>
    </location>
</feature>
<feature type="transmembrane region" description="Helical" evidence="1">
    <location>
        <begin position="58"/>
        <end position="76"/>
    </location>
</feature>
<dbReference type="CDD" id="cd03392">
    <property type="entry name" value="PAP2_like_2"/>
    <property type="match status" value="1"/>
</dbReference>
<keyword evidence="1" id="KW-0812">Transmembrane</keyword>
<gene>
    <name evidence="4" type="ORF">NK662_07935</name>
</gene>
<dbReference type="Pfam" id="PF01569">
    <property type="entry name" value="PAP2"/>
    <property type="match status" value="1"/>
</dbReference>
<feature type="transmembrane region" description="Helical" evidence="1">
    <location>
        <begin position="121"/>
        <end position="142"/>
    </location>
</feature>
<evidence type="ECO:0000313" key="5">
    <source>
        <dbReference type="Proteomes" id="UP001156102"/>
    </source>
</evidence>
<feature type="transmembrane region" description="Helical" evidence="1">
    <location>
        <begin position="182"/>
        <end position="202"/>
    </location>
</feature>
<dbReference type="SUPFAM" id="SSF48317">
    <property type="entry name" value="Acid phosphatase/Vanadium-dependent haloperoxidase"/>
    <property type="match status" value="1"/>
</dbReference>
<dbReference type="InterPro" id="IPR036938">
    <property type="entry name" value="PAP2/HPO_sf"/>
</dbReference>
<evidence type="ECO:0000256" key="1">
    <source>
        <dbReference type="SAM" id="Phobius"/>
    </source>
</evidence>
<feature type="transmembrane region" description="Helical" evidence="1">
    <location>
        <begin position="83"/>
        <end position="101"/>
    </location>
</feature>
<dbReference type="Proteomes" id="UP001156102">
    <property type="component" value="Unassembled WGS sequence"/>
</dbReference>
<feature type="signal peptide" evidence="2">
    <location>
        <begin position="1"/>
        <end position="23"/>
    </location>
</feature>
<keyword evidence="2" id="KW-0732">Signal</keyword>
<evidence type="ECO:0000259" key="3">
    <source>
        <dbReference type="SMART" id="SM00014"/>
    </source>
</evidence>
<sequence length="209" mass="22952">MRRTHVFAIAAAALAALFFSVMALQVSSARTLFVDEYMKTKLQGWESLRPFFELVKHAGAEPGVAVVLVPALIWLWRKRRIMSMLVFPAAVALTQLANKVAKGMIARERPLLAEGVQEAGYSFPSGHAMISIVLYGFLLYLIFQEKVGKPMRGIFAAAAVLLIAAVGLSRVVLSAHYPSDVLGGYCLGGIILIGCCYADYYLHARFRKQ</sequence>
<reference evidence="4" key="1">
    <citation type="submission" date="2022-07" db="EMBL/GenBank/DDBJ databases">
        <authorList>
            <person name="Li W.-J."/>
            <person name="Deng Q.-Q."/>
        </authorList>
    </citation>
    <scope>NUCLEOTIDE SEQUENCE</scope>
    <source>
        <strain evidence="4">SYSU M60031</strain>
    </source>
</reference>
<keyword evidence="1" id="KW-1133">Transmembrane helix</keyword>
<feature type="chain" id="PRO_5041224927" evidence="2">
    <location>
        <begin position="24"/>
        <end position="209"/>
    </location>
</feature>